<organism evidence="1 2">
    <name type="scientific">Gymnopus androsaceus JB14</name>
    <dbReference type="NCBI Taxonomy" id="1447944"/>
    <lineage>
        <taxon>Eukaryota</taxon>
        <taxon>Fungi</taxon>
        <taxon>Dikarya</taxon>
        <taxon>Basidiomycota</taxon>
        <taxon>Agaricomycotina</taxon>
        <taxon>Agaricomycetes</taxon>
        <taxon>Agaricomycetidae</taxon>
        <taxon>Agaricales</taxon>
        <taxon>Marasmiineae</taxon>
        <taxon>Omphalotaceae</taxon>
        <taxon>Gymnopus</taxon>
    </lineage>
</organism>
<evidence type="ECO:0000313" key="2">
    <source>
        <dbReference type="Proteomes" id="UP000799118"/>
    </source>
</evidence>
<proteinExistence type="predicted"/>
<keyword evidence="2" id="KW-1185">Reference proteome</keyword>
<sequence length="212" mass="23296">MLPEPDLALTRSDSTAVTVESLVRDEAYIPERHFGRTGSFCRGKGILPAYRLGLTSYLPFSEIKIIGFVERGDLTQLYARALIIGLNRKRPPSQTDGAALVVRRSQRLASRPVKASSTAAPQGIFFRRIGELPVTPTKGRKKAAQDALEHPAKRRRLADVSNLLTPSQSISMASLKASQKPASDESISAAPFKVVKARKHGARERVKRFFGM</sequence>
<dbReference type="AlphaFoldDB" id="A0A6A4H1I8"/>
<protein>
    <submittedName>
        <fullName evidence="1">Uncharacterized protein</fullName>
    </submittedName>
</protein>
<reference evidence="1" key="1">
    <citation type="journal article" date="2019" name="Environ. Microbiol.">
        <title>Fungal ecological strategies reflected in gene transcription - a case study of two litter decomposers.</title>
        <authorList>
            <person name="Barbi F."/>
            <person name="Kohler A."/>
            <person name="Barry K."/>
            <person name="Baskaran P."/>
            <person name="Daum C."/>
            <person name="Fauchery L."/>
            <person name="Ihrmark K."/>
            <person name="Kuo A."/>
            <person name="LaButti K."/>
            <person name="Lipzen A."/>
            <person name="Morin E."/>
            <person name="Grigoriev I.V."/>
            <person name="Henrissat B."/>
            <person name="Lindahl B."/>
            <person name="Martin F."/>
        </authorList>
    </citation>
    <scope>NUCLEOTIDE SEQUENCE</scope>
    <source>
        <strain evidence="1">JB14</strain>
    </source>
</reference>
<dbReference type="EMBL" id="ML769604">
    <property type="protein sequence ID" value="KAE9392099.1"/>
    <property type="molecule type" value="Genomic_DNA"/>
</dbReference>
<dbReference type="Proteomes" id="UP000799118">
    <property type="component" value="Unassembled WGS sequence"/>
</dbReference>
<gene>
    <name evidence="1" type="ORF">BT96DRAFT_1023740</name>
</gene>
<accession>A0A6A4H1I8</accession>
<name>A0A6A4H1I8_9AGAR</name>
<evidence type="ECO:0000313" key="1">
    <source>
        <dbReference type="EMBL" id="KAE9392099.1"/>
    </source>
</evidence>